<feature type="non-terminal residue" evidence="2">
    <location>
        <position position="1"/>
    </location>
</feature>
<feature type="compositionally biased region" description="Polar residues" evidence="1">
    <location>
        <begin position="1"/>
        <end position="11"/>
    </location>
</feature>
<accession>A0A1A8S986</accession>
<organism evidence="2">
    <name type="scientific">Nothobranchius rachovii</name>
    <name type="common">bluefin notho</name>
    <dbReference type="NCBI Taxonomy" id="451742"/>
    <lineage>
        <taxon>Eukaryota</taxon>
        <taxon>Metazoa</taxon>
        <taxon>Chordata</taxon>
        <taxon>Craniata</taxon>
        <taxon>Vertebrata</taxon>
        <taxon>Euteleostomi</taxon>
        <taxon>Actinopterygii</taxon>
        <taxon>Neopterygii</taxon>
        <taxon>Teleostei</taxon>
        <taxon>Neoteleostei</taxon>
        <taxon>Acanthomorphata</taxon>
        <taxon>Ovalentaria</taxon>
        <taxon>Atherinomorphae</taxon>
        <taxon>Cyprinodontiformes</taxon>
        <taxon>Nothobranchiidae</taxon>
        <taxon>Nothobranchius</taxon>
    </lineage>
</organism>
<dbReference type="EMBL" id="HAEI01012049">
    <property type="protein sequence ID" value="SBS14517.1"/>
    <property type="molecule type" value="Transcribed_RNA"/>
</dbReference>
<proteinExistence type="predicted"/>
<feature type="region of interest" description="Disordered" evidence="1">
    <location>
        <begin position="1"/>
        <end position="47"/>
    </location>
</feature>
<gene>
    <name evidence="2" type="primary">TBX3A</name>
</gene>
<reference evidence="2" key="1">
    <citation type="submission" date="2016-05" db="EMBL/GenBank/DDBJ databases">
        <authorList>
            <person name="Lavstsen T."/>
            <person name="Jespersen J.S."/>
        </authorList>
    </citation>
    <scope>NUCLEOTIDE SEQUENCE</scope>
    <source>
        <tissue evidence="2">Brain</tissue>
    </source>
</reference>
<reference evidence="2" key="2">
    <citation type="submission" date="2016-06" db="EMBL/GenBank/DDBJ databases">
        <title>The genome of a short-lived fish provides insights into sex chromosome evolution and the genetic control of aging.</title>
        <authorList>
            <person name="Reichwald K."/>
            <person name="Felder M."/>
            <person name="Petzold A."/>
            <person name="Koch P."/>
            <person name="Groth M."/>
            <person name="Platzer M."/>
        </authorList>
    </citation>
    <scope>NUCLEOTIDE SEQUENCE</scope>
    <source>
        <tissue evidence="2">Brain</tissue>
    </source>
</reference>
<name>A0A1A8S986_9TELE</name>
<protein>
    <submittedName>
        <fullName evidence="2">T-box 3a</fullName>
    </submittedName>
</protein>
<sequence length="78" mass="8571">PERSASPTQVQPVLPPHDGTGQHSSHHNHAFLGGRRRSEIGRPGSCQPRVRCHSGFHIGGDQPLVVLRLRVHVPQNVH</sequence>
<evidence type="ECO:0000313" key="2">
    <source>
        <dbReference type="EMBL" id="SBS14517.1"/>
    </source>
</evidence>
<evidence type="ECO:0000256" key="1">
    <source>
        <dbReference type="SAM" id="MobiDB-lite"/>
    </source>
</evidence>
<dbReference type="AlphaFoldDB" id="A0A1A8S986"/>